<feature type="signal peptide" evidence="13">
    <location>
        <begin position="1"/>
        <end position="24"/>
    </location>
</feature>
<evidence type="ECO:0000256" key="6">
    <source>
        <dbReference type="ARBA" id="ARBA00022723"/>
    </source>
</evidence>
<gene>
    <name evidence="18" type="ORF">SAMN05444392_10347</name>
</gene>
<dbReference type="Pfam" id="PF01447">
    <property type="entry name" value="Peptidase_M4"/>
    <property type="match status" value="1"/>
</dbReference>
<evidence type="ECO:0000256" key="10">
    <source>
        <dbReference type="ARBA" id="ARBA00022837"/>
    </source>
</evidence>
<keyword evidence="11 13" id="KW-0482">Metalloprotease</keyword>
<keyword evidence="4 13" id="KW-0964">Secreted</keyword>
<evidence type="ECO:0000256" key="3">
    <source>
        <dbReference type="ARBA" id="ARBA00009388"/>
    </source>
</evidence>
<feature type="domain" description="Peptidase M4 C-terminal" evidence="15">
    <location>
        <begin position="369"/>
        <end position="526"/>
    </location>
</feature>
<dbReference type="Pfam" id="PF03413">
    <property type="entry name" value="PepSY"/>
    <property type="match status" value="1"/>
</dbReference>
<evidence type="ECO:0000256" key="4">
    <source>
        <dbReference type="ARBA" id="ARBA00022525"/>
    </source>
</evidence>
<feature type="chain" id="PRO_5022984286" description="Neutral metalloproteinase" evidence="13">
    <location>
        <begin position="25"/>
        <end position="527"/>
    </location>
</feature>
<evidence type="ECO:0000256" key="11">
    <source>
        <dbReference type="ARBA" id="ARBA00023049"/>
    </source>
</evidence>
<dbReference type="InterPro" id="IPR027268">
    <property type="entry name" value="Peptidase_M4/M1_CTD_sf"/>
</dbReference>
<evidence type="ECO:0000259" key="17">
    <source>
        <dbReference type="Pfam" id="PF07504"/>
    </source>
</evidence>
<dbReference type="GO" id="GO:0005576">
    <property type="term" value="C:extracellular region"/>
    <property type="evidence" value="ECO:0007669"/>
    <property type="project" value="UniProtKB-SubCell"/>
</dbReference>
<name>A0A1M4W5F7_9BACL</name>
<evidence type="ECO:0000256" key="9">
    <source>
        <dbReference type="ARBA" id="ARBA00022833"/>
    </source>
</evidence>
<comment type="function">
    <text evidence="13">Extracellular zinc metalloprotease.</text>
</comment>
<evidence type="ECO:0000256" key="12">
    <source>
        <dbReference type="PIRSR" id="PIRSR623612-1"/>
    </source>
</evidence>
<dbReference type="InterPro" id="IPR023612">
    <property type="entry name" value="Peptidase_M4"/>
</dbReference>
<dbReference type="InterPro" id="IPR011096">
    <property type="entry name" value="FTP_domain"/>
</dbReference>
<keyword evidence="10" id="KW-0106">Calcium</keyword>
<dbReference type="PANTHER" id="PTHR33794:SF3">
    <property type="entry name" value="NEUTRAL PROTEASE B"/>
    <property type="match status" value="1"/>
</dbReference>
<dbReference type="GO" id="GO:0006508">
    <property type="term" value="P:proteolysis"/>
    <property type="evidence" value="ECO:0007669"/>
    <property type="project" value="UniProtKB-KW"/>
</dbReference>
<evidence type="ECO:0000256" key="8">
    <source>
        <dbReference type="ARBA" id="ARBA00022801"/>
    </source>
</evidence>
<evidence type="ECO:0000256" key="7">
    <source>
        <dbReference type="ARBA" id="ARBA00022729"/>
    </source>
</evidence>
<dbReference type="CDD" id="cd09597">
    <property type="entry name" value="M4_TLP"/>
    <property type="match status" value="1"/>
</dbReference>
<keyword evidence="19" id="KW-1185">Reference proteome</keyword>
<feature type="domain" description="FTP" evidence="17">
    <location>
        <begin position="86"/>
        <end position="129"/>
    </location>
</feature>
<evidence type="ECO:0000259" key="15">
    <source>
        <dbReference type="Pfam" id="PF02868"/>
    </source>
</evidence>
<evidence type="ECO:0000256" key="5">
    <source>
        <dbReference type="ARBA" id="ARBA00022670"/>
    </source>
</evidence>
<evidence type="ECO:0000313" key="18">
    <source>
        <dbReference type="EMBL" id="SHE76501.1"/>
    </source>
</evidence>
<organism evidence="18 19">
    <name type="scientific">Seinonella peptonophila</name>
    <dbReference type="NCBI Taxonomy" id="112248"/>
    <lineage>
        <taxon>Bacteria</taxon>
        <taxon>Bacillati</taxon>
        <taxon>Bacillota</taxon>
        <taxon>Bacilli</taxon>
        <taxon>Bacillales</taxon>
        <taxon>Thermoactinomycetaceae</taxon>
        <taxon>Seinonella</taxon>
    </lineage>
</organism>
<keyword evidence="9 13" id="KW-0862">Zinc</keyword>
<evidence type="ECO:0000256" key="2">
    <source>
        <dbReference type="ARBA" id="ARBA00004613"/>
    </source>
</evidence>
<dbReference type="EMBL" id="FQVL01000003">
    <property type="protein sequence ID" value="SHE76501.1"/>
    <property type="molecule type" value="Genomic_DNA"/>
</dbReference>
<dbReference type="Proteomes" id="UP000184476">
    <property type="component" value="Unassembled WGS sequence"/>
</dbReference>
<dbReference type="Pfam" id="PF07504">
    <property type="entry name" value="FTP"/>
    <property type="match status" value="1"/>
</dbReference>
<dbReference type="EC" id="3.4.24.-" evidence="13"/>
<evidence type="ECO:0000256" key="1">
    <source>
        <dbReference type="ARBA" id="ARBA00001947"/>
    </source>
</evidence>
<dbReference type="STRING" id="112248.SAMN05444392_10347"/>
<keyword evidence="7 13" id="KW-0732">Signal</keyword>
<protein>
    <recommendedName>
        <fullName evidence="13">Neutral metalloproteinase</fullName>
        <ecNumber evidence="13">3.4.24.-</ecNumber>
    </recommendedName>
</protein>
<dbReference type="GO" id="GO:0004222">
    <property type="term" value="F:metalloendopeptidase activity"/>
    <property type="evidence" value="ECO:0007669"/>
    <property type="project" value="UniProtKB-UniRule"/>
</dbReference>
<dbReference type="Gene3D" id="3.10.450.40">
    <property type="match status" value="1"/>
</dbReference>
<dbReference type="AlphaFoldDB" id="A0A1M4W5F7"/>
<comment type="subcellular location">
    <subcellularLocation>
        <location evidence="2 13">Secreted</location>
    </subcellularLocation>
</comment>
<accession>A0A1M4W5F7</accession>
<dbReference type="Gene3D" id="1.10.390.10">
    <property type="entry name" value="Neutral Protease Domain 2"/>
    <property type="match status" value="1"/>
</dbReference>
<dbReference type="SUPFAM" id="SSF55486">
    <property type="entry name" value="Metalloproteases ('zincins'), catalytic domain"/>
    <property type="match status" value="1"/>
</dbReference>
<dbReference type="PRINTS" id="PR00730">
    <property type="entry name" value="THERMOLYSIN"/>
</dbReference>
<evidence type="ECO:0000259" key="14">
    <source>
        <dbReference type="Pfam" id="PF01447"/>
    </source>
</evidence>
<keyword evidence="8 13" id="KW-0378">Hydrolase</keyword>
<dbReference type="InterPro" id="IPR025711">
    <property type="entry name" value="PepSY"/>
</dbReference>
<dbReference type="GO" id="GO:0046872">
    <property type="term" value="F:metal ion binding"/>
    <property type="evidence" value="ECO:0007669"/>
    <property type="project" value="UniProtKB-UniRule"/>
</dbReference>
<dbReference type="InterPro" id="IPR001570">
    <property type="entry name" value="Peptidase_M4_C_domain"/>
</dbReference>
<proteinExistence type="inferred from homology"/>
<comment type="cofactor">
    <cofactor evidence="1 13">
        <name>Zn(2+)</name>
        <dbReference type="ChEBI" id="CHEBI:29105"/>
    </cofactor>
</comment>
<feature type="active site" evidence="12">
    <location>
        <position position="359"/>
    </location>
</feature>
<feature type="domain" description="Peptidase M4" evidence="14">
    <location>
        <begin position="224"/>
        <end position="366"/>
    </location>
</feature>
<dbReference type="InterPro" id="IPR013856">
    <property type="entry name" value="Peptidase_M4_domain"/>
</dbReference>
<evidence type="ECO:0000256" key="13">
    <source>
        <dbReference type="RuleBase" id="RU366073"/>
    </source>
</evidence>
<sequence length="527" mass="59450">MTERRNWILLFVLTLVFSASVSFAQPLKTKAQPTHPVIERHKQYKTPIYIKDQWNKVATKRNQSQQLWIYLNQKKAEFKIKDARLHFAVKKTSTDRLKQTHYRVQQIYNGVKVYGAEQTFHFKPSGELTYLGLFIPPDQLKSVNTKPKLTKLLATEVLKNDLKLSKLVELPKVDMVLYPDKKDYRLAYFAKITIHHNQPAYWYYFIDAHTGKILAKYNALQHVTGHGKGVLGDDKNFDVRCETSGSPCYLDDVNRKIQTYDAEKQDQNLPGKLIKSSSTTFNEPAGVDAHTYAEKTFDFYKKKFGRNSFDDKGGKLISSVHVGDKWNNAAWDGKQMLYGDGDGKVFTMLSGSLDVVAHELTHAVTENTANLQYWGESGALNESISDIMGATIDSKNWLLGEDIYTPDKSGDALRSLADPPKYKQPDHYKDRYIGFQDNGGVHTNSGINNKAAYLIAAGGTHHQVKVQGIGRDKMSAIYYRALTLYLTPNADFAEMRKAAIESATDLYGANSAEVTAVKKAYDSIGVN</sequence>
<feature type="domain" description="PepSY" evidence="16">
    <location>
        <begin position="173"/>
        <end position="216"/>
    </location>
</feature>
<dbReference type="RefSeq" id="WP_073154150.1">
    <property type="nucleotide sequence ID" value="NZ_FQVL01000003.1"/>
</dbReference>
<dbReference type="OrthoDB" id="291295at2"/>
<feature type="active site" description="Proton donor" evidence="12">
    <location>
        <position position="442"/>
    </location>
</feature>
<dbReference type="Pfam" id="PF02868">
    <property type="entry name" value="Peptidase_M4_C"/>
    <property type="match status" value="1"/>
</dbReference>
<dbReference type="Gene3D" id="3.10.170.10">
    <property type="match status" value="1"/>
</dbReference>
<keyword evidence="5 13" id="KW-0645">Protease</keyword>
<dbReference type="FunFam" id="1.10.390.10:FF:000012">
    <property type="entry name" value="Thermolysin"/>
    <property type="match status" value="1"/>
</dbReference>
<evidence type="ECO:0000259" key="16">
    <source>
        <dbReference type="Pfam" id="PF03413"/>
    </source>
</evidence>
<dbReference type="PANTHER" id="PTHR33794">
    <property type="entry name" value="BACILLOLYSIN"/>
    <property type="match status" value="1"/>
</dbReference>
<keyword evidence="6" id="KW-0479">Metal-binding</keyword>
<reference evidence="18 19" key="1">
    <citation type="submission" date="2016-11" db="EMBL/GenBank/DDBJ databases">
        <authorList>
            <person name="Jaros S."/>
            <person name="Januszkiewicz K."/>
            <person name="Wedrychowicz H."/>
        </authorList>
    </citation>
    <scope>NUCLEOTIDE SEQUENCE [LARGE SCALE GENOMIC DNA]</scope>
    <source>
        <strain evidence="18 19">DSM 44666</strain>
    </source>
</reference>
<comment type="similarity">
    <text evidence="3 13">Belongs to the peptidase M4 family.</text>
</comment>
<evidence type="ECO:0000313" key="19">
    <source>
        <dbReference type="Proteomes" id="UP000184476"/>
    </source>
</evidence>
<dbReference type="Gene3D" id="3.10.450.490">
    <property type="match status" value="1"/>
</dbReference>
<dbReference type="InterPro" id="IPR050728">
    <property type="entry name" value="Zinc_Metalloprotease_M4"/>
</dbReference>